<dbReference type="STRING" id="642780.SAMN04488570_0189"/>
<accession>A0A1H1LF10</accession>
<dbReference type="OrthoDB" id="1100724at2"/>
<sequence>MVRDTGSPRLDAENDFLRARRHQSLSKLAGWLRADADAAKESLSFSEVVAALGRRGERSLGVQLIPLEQIVGSVDKVRDFDRRFRPTSDRSRQRWEQISRKTREGHSFPPIDVYKLGNLYFVRDGHHRVSVARSLGATEIEALVTEIDTVVDTEGIGGRRDLDGKNWGLRFLKRVPLTGRRRAEITCSDPHDYHRLAEMVEAWAARLMHAEGAYFDKEEMARRWFDEEYSPVLEMIDSAGVRGPLETGADAYIRVAGERYRLIREHAWNNDVMDMIREQQQRARRRTTPGGAVRA</sequence>
<protein>
    <submittedName>
        <fullName evidence="1">ParB-like nuclease domain-containing protein</fullName>
    </submittedName>
</protein>
<evidence type="ECO:0000313" key="2">
    <source>
        <dbReference type="Proteomes" id="UP000198859"/>
    </source>
</evidence>
<dbReference type="RefSeq" id="WP_091725183.1">
    <property type="nucleotide sequence ID" value="NZ_LT629757.1"/>
</dbReference>
<proteinExistence type="predicted"/>
<organism evidence="1 2">
    <name type="scientific">Nocardioides scoriae</name>
    <dbReference type="NCBI Taxonomy" id="642780"/>
    <lineage>
        <taxon>Bacteria</taxon>
        <taxon>Bacillati</taxon>
        <taxon>Actinomycetota</taxon>
        <taxon>Actinomycetes</taxon>
        <taxon>Propionibacteriales</taxon>
        <taxon>Nocardioidaceae</taxon>
        <taxon>Nocardioides</taxon>
    </lineage>
</organism>
<dbReference type="Proteomes" id="UP000198859">
    <property type="component" value="Chromosome I"/>
</dbReference>
<evidence type="ECO:0000313" key="1">
    <source>
        <dbReference type="EMBL" id="SDR73083.1"/>
    </source>
</evidence>
<dbReference type="AlphaFoldDB" id="A0A1H1LF10"/>
<dbReference type="EMBL" id="LT629757">
    <property type="protein sequence ID" value="SDR73083.1"/>
    <property type="molecule type" value="Genomic_DNA"/>
</dbReference>
<reference evidence="2" key="1">
    <citation type="submission" date="2016-10" db="EMBL/GenBank/DDBJ databases">
        <authorList>
            <person name="Varghese N."/>
            <person name="Submissions S."/>
        </authorList>
    </citation>
    <scope>NUCLEOTIDE SEQUENCE [LARGE SCALE GENOMIC DNA]</scope>
    <source>
        <strain evidence="2">DSM 22127</strain>
    </source>
</reference>
<dbReference type="InterPro" id="IPR036086">
    <property type="entry name" value="ParB/Sulfiredoxin_sf"/>
</dbReference>
<dbReference type="Gene3D" id="3.90.1530.10">
    <property type="entry name" value="Conserved hypothetical protein from pyrococcus furiosus pfu- 392566-001, ParB domain"/>
    <property type="match status" value="1"/>
</dbReference>
<keyword evidence="2" id="KW-1185">Reference proteome</keyword>
<gene>
    <name evidence="1" type="ORF">SAMN04488570_0189</name>
</gene>
<name>A0A1H1LF10_9ACTN</name>
<dbReference type="SUPFAM" id="SSF110849">
    <property type="entry name" value="ParB/Sulfiredoxin"/>
    <property type="match status" value="1"/>
</dbReference>